<dbReference type="PROSITE" id="PS51257">
    <property type="entry name" value="PROKAR_LIPOPROTEIN"/>
    <property type="match status" value="1"/>
</dbReference>
<organism evidence="2 3">
    <name type="scientific">Devosia oryzisoli</name>
    <dbReference type="NCBI Taxonomy" id="2774138"/>
    <lineage>
        <taxon>Bacteria</taxon>
        <taxon>Pseudomonadati</taxon>
        <taxon>Pseudomonadota</taxon>
        <taxon>Alphaproteobacteria</taxon>
        <taxon>Hyphomicrobiales</taxon>
        <taxon>Devosiaceae</taxon>
        <taxon>Devosia</taxon>
    </lineage>
</organism>
<accession>A0A927FXF5</accession>
<protein>
    <recommendedName>
        <fullName evidence="4">Lipoprotein</fullName>
    </recommendedName>
</protein>
<evidence type="ECO:0008006" key="4">
    <source>
        <dbReference type="Google" id="ProtNLM"/>
    </source>
</evidence>
<evidence type="ECO:0000313" key="3">
    <source>
        <dbReference type="Proteomes" id="UP000654108"/>
    </source>
</evidence>
<dbReference type="Proteomes" id="UP000654108">
    <property type="component" value="Unassembled WGS sequence"/>
</dbReference>
<dbReference type="EMBL" id="JACYFU010000006">
    <property type="protein sequence ID" value="MBD8067327.1"/>
    <property type="molecule type" value="Genomic_DNA"/>
</dbReference>
<evidence type="ECO:0000313" key="2">
    <source>
        <dbReference type="EMBL" id="MBD8067327.1"/>
    </source>
</evidence>
<feature type="signal peptide" evidence="1">
    <location>
        <begin position="1"/>
        <end position="22"/>
    </location>
</feature>
<dbReference type="AlphaFoldDB" id="A0A927FXF5"/>
<name>A0A927FXF5_9HYPH</name>
<dbReference type="RefSeq" id="WP_191778276.1">
    <property type="nucleotide sequence ID" value="NZ_JACYFU010000006.1"/>
</dbReference>
<sequence length="124" mass="13479">MGRLFALTFVLMFITLAGCSRAPKPQSPFGKAVYEAMLRYEASPGIFDISDEICGTFNEEDVAVAVEEMPELDPLMSVGGIGPTPGSTSATFRRSVGWPWTQTLFIDVKSDEGYCSAQIGRRST</sequence>
<keyword evidence="3" id="KW-1185">Reference proteome</keyword>
<keyword evidence="1" id="KW-0732">Signal</keyword>
<reference evidence="2" key="1">
    <citation type="submission" date="2020-09" db="EMBL/GenBank/DDBJ databases">
        <title>Genome seq and assembly of Devosia sp.</title>
        <authorList>
            <person name="Chhetri G."/>
        </authorList>
    </citation>
    <scope>NUCLEOTIDE SEQUENCE</scope>
    <source>
        <strain evidence="2">PTR5</strain>
    </source>
</reference>
<gene>
    <name evidence="2" type="ORF">IC608_17795</name>
</gene>
<evidence type="ECO:0000256" key="1">
    <source>
        <dbReference type="SAM" id="SignalP"/>
    </source>
</evidence>
<comment type="caution">
    <text evidence="2">The sequence shown here is derived from an EMBL/GenBank/DDBJ whole genome shotgun (WGS) entry which is preliminary data.</text>
</comment>
<feature type="chain" id="PRO_5037119224" description="Lipoprotein" evidence="1">
    <location>
        <begin position="23"/>
        <end position="124"/>
    </location>
</feature>
<proteinExistence type="predicted"/>